<dbReference type="Pfam" id="PF02077">
    <property type="entry name" value="SURF4"/>
    <property type="match status" value="1"/>
</dbReference>
<evidence type="ECO:0000256" key="3">
    <source>
        <dbReference type="ARBA" id="ARBA00022989"/>
    </source>
</evidence>
<keyword evidence="7" id="KW-1185">Reference proteome</keyword>
<protein>
    <submittedName>
        <fullName evidence="6">Inner membrane protein YphA</fullName>
    </submittedName>
</protein>
<name>A0A6S7B4G8_9BURK</name>
<keyword evidence="2 5" id="KW-0812">Transmembrane</keyword>
<dbReference type="AlphaFoldDB" id="A0A6S7B4G8"/>
<organism evidence="6 7">
    <name type="scientific">Paraburkholderia ultramafica</name>
    <dbReference type="NCBI Taxonomy" id="1544867"/>
    <lineage>
        <taxon>Bacteria</taxon>
        <taxon>Pseudomonadati</taxon>
        <taxon>Pseudomonadota</taxon>
        <taxon>Betaproteobacteria</taxon>
        <taxon>Burkholderiales</taxon>
        <taxon>Burkholderiaceae</taxon>
        <taxon>Paraburkholderia</taxon>
    </lineage>
</organism>
<keyword evidence="4 5" id="KW-0472">Membrane</keyword>
<proteinExistence type="predicted"/>
<gene>
    <name evidence="6" type="primary">yphA_2</name>
    <name evidence="6" type="ORF">LMG28614_02510</name>
</gene>
<comment type="subcellular location">
    <subcellularLocation>
        <location evidence="1">Membrane</location>
        <topology evidence="1">Multi-pass membrane protein</topology>
    </subcellularLocation>
</comment>
<reference evidence="6 7" key="1">
    <citation type="submission" date="2020-04" db="EMBL/GenBank/DDBJ databases">
        <authorList>
            <person name="De Canck E."/>
        </authorList>
    </citation>
    <scope>NUCLEOTIDE SEQUENCE [LARGE SCALE GENOMIC DNA]</scope>
    <source>
        <strain evidence="6 7">LMG 28614</strain>
    </source>
</reference>
<sequence>MYTLGAAFIGHHYWNMTGAMQYDNMIHFYKNISIIGGLLLLCVTGAGKYSLDRR</sequence>
<evidence type="ECO:0000256" key="2">
    <source>
        <dbReference type="ARBA" id="ARBA00022692"/>
    </source>
</evidence>
<evidence type="ECO:0000313" key="6">
    <source>
        <dbReference type="EMBL" id="CAB3787479.1"/>
    </source>
</evidence>
<dbReference type="Proteomes" id="UP000494365">
    <property type="component" value="Unassembled WGS sequence"/>
</dbReference>
<dbReference type="GO" id="GO:0016020">
    <property type="term" value="C:membrane"/>
    <property type="evidence" value="ECO:0007669"/>
    <property type="project" value="UniProtKB-SubCell"/>
</dbReference>
<accession>A0A6S7B4G8</accession>
<keyword evidence="3 5" id="KW-1133">Transmembrane helix</keyword>
<evidence type="ECO:0000256" key="4">
    <source>
        <dbReference type="ARBA" id="ARBA00023136"/>
    </source>
</evidence>
<evidence type="ECO:0000313" key="7">
    <source>
        <dbReference type="Proteomes" id="UP000494365"/>
    </source>
</evidence>
<evidence type="ECO:0000256" key="1">
    <source>
        <dbReference type="ARBA" id="ARBA00004141"/>
    </source>
</evidence>
<dbReference type="InterPro" id="IPR002995">
    <property type="entry name" value="Surf4"/>
</dbReference>
<feature type="transmembrane region" description="Helical" evidence="5">
    <location>
        <begin position="32"/>
        <end position="51"/>
    </location>
</feature>
<dbReference type="EMBL" id="CADIKK010000010">
    <property type="protein sequence ID" value="CAB3787479.1"/>
    <property type="molecule type" value="Genomic_DNA"/>
</dbReference>
<evidence type="ECO:0000256" key="5">
    <source>
        <dbReference type="SAM" id="Phobius"/>
    </source>
</evidence>